<comment type="caution">
    <text evidence="1">The sequence shown here is derived from an EMBL/GenBank/DDBJ whole genome shotgun (WGS) entry which is preliminary data.</text>
</comment>
<dbReference type="Proteomes" id="UP000550707">
    <property type="component" value="Unassembled WGS sequence"/>
</dbReference>
<dbReference type="EMBL" id="JACASF010000001">
    <property type="protein sequence ID" value="KAF6501087.1"/>
    <property type="molecule type" value="Genomic_DNA"/>
</dbReference>
<sequence length="132" mass="14571">MESTGRLSVGCPVVCVWRVISKHAYKPVKCYLQLGPRGMLFFCCLKLSSPGFPPVFHLTYSSQLKFPVPQVWGERDSGKLGRLPMWSFGVTQPSQTIWGLTASRNVGCQSLAHLRSPSLRTELCLAGSIAGW</sequence>
<name>A0A7J8JW61_MOLMO</name>
<organism evidence="1 2">
    <name type="scientific">Molossus molossus</name>
    <name type="common">Pallas' mastiff bat</name>
    <name type="synonym">Vespertilio molossus</name>
    <dbReference type="NCBI Taxonomy" id="27622"/>
    <lineage>
        <taxon>Eukaryota</taxon>
        <taxon>Metazoa</taxon>
        <taxon>Chordata</taxon>
        <taxon>Craniata</taxon>
        <taxon>Vertebrata</taxon>
        <taxon>Euteleostomi</taxon>
        <taxon>Mammalia</taxon>
        <taxon>Eutheria</taxon>
        <taxon>Laurasiatheria</taxon>
        <taxon>Chiroptera</taxon>
        <taxon>Yangochiroptera</taxon>
        <taxon>Molossidae</taxon>
        <taxon>Molossus</taxon>
    </lineage>
</organism>
<evidence type="ECO:0000313" key="1">
    <source>
        <dbReference type="EMBL" id="KAF6501087.1"/>
    </source>
</evidence>
<dbReference type="InParanoid" id="A0A7J8JW61"/>
<gene>
    <name evidence="1" type="ORF">HJG59_008068</name>
</gene>
<keyword evidence="2" id="KW-1185">Reference proteome</keyword>
<evidence type="ECO:0000313" key="2">
    <source>
        <dbReference type="Proteomes" id="UP000550707"/>
    </source>
</evidence>
<proteinExistence type="predicted"/>
<protein>
    <submittedName>
        <fullName evidence="1">Uncharacterized protein</fullName>
    </submittedName>
</protein>
<reference evidence="1 2" key="1">
    <citation type="journal article" date="2020" name="Nature">
        <title>Six reference-quality genomes reveal evolution of bat adaptations.</title>
        <authorList>
            <person name="Jebb D."/>
            <person name="Huang Z."/>
            <person name="Pippel M."/>
            <person name="Hughes G.M."/>
            <person name="Lavrichenko K."/>
            <person name="Devanna P."/>
            <person name="Winkler S."/>
            <person name="Jermiin L.S."/>
            <person name="Skirmuntt E.C."/>
            <person name="Katzourakis A."/>
            <person name="Burkitt-Gray L."/>
            <person name="Ray D.A."/>
            <person name="Sullivan K.A.M."/>
            <person name="Roscito J.G."/>
            <person name="Kirilenko B.M."/>
            <person name="Davalos L.M."/>
            <person name="Corthals A.P."/>
            <person name="Power M.L."/>
            <person name="Jones G."/>
            <person name="Ransome R.D."/>
            <person name="Dechmann D.K.N."/>
            <person name="Locatelli A.G."/>
            <person name="Puechmaille S.J."/>
            <person name="Fedrigo O."/>
            <person name="Jarvis E.D."/>
            <person name="Hiller M."/>
            <person name="Vernes S.C."/>
            <person name="Myers E.W."/>
            <person name="Teeling E.C."/>
        </authorList>
    </citation>
    <scope>NUCLEOTIDE SEQUENCE [LARGE SCALE GENOMIC DNA]</scope>
    <source>
        <strain evidence="1">MMolMol1</strain>
        <tissue evidence="1">Muscle</tissue>
    </source>
</reference>
<dbReference type="AlphaFoldDB" id="A0A7J8JW61"/>
<accession>A0A7J8JW61</accession>